<evidence type="ECO:0008006" key="4">
    <source>
        <dbReference type="Google" id="ProtNLM"/>
    </source>
</evidence>
<organism evidence="2 3">
    <name type="scientific">Paenibacillus cremeus</name>
    <dbReference type="NCBI Taxonomy" id="2163881"/>
    <lineage>
        <taxon>Bacteria</taxon>
        <taxon>Bacillati</taxon>
        <taxon>Bacillota</taxon>
        <taxon>Bacilli</taxon>
        <taxon>Bacillales</taxon>
        <taxon>Paenibacillaceae</taxon>
        <taxon>Paenibacillus</taxon>
    </lineage>
</organism>
<sequence>MNREELAAIVGELSKVSDGMKSLEAAVDRLDDNLDGRVDGVDSSVDRLETSLDQFIIDQRRMNNELRANMQTISEDLDAFRQEIRDFSAELRNDKRVYRAYGRRTLSKEEVRELVAKTRAGLSDGGEGLSDEDVLFHFVIKKRGEEK</sequence>
<evidence type="ECO:0000313" key="3">
    <source>
        <dbReference type="Proteomes" id="UP000317036"/>
    </source>
</evidence>
<dbReference type="Proteomes" id="UP000317036">
    <property type="component" value="Unassembled WGS sequence"/>
</dbReference>
<dbReference type="AlphaFoldDB" id="A0A559K455"/>
<dbReference type="InterPro" id="IPR058417">
    <property type="entry name" value="DUF8104"/>
</dbReference>
<evidence type="ECO:0000313" key="2">
    <source>
        <dbReference type="EMBL" id="TVY06918.1"/>
    </source>
</evidence>
<proteinExistence type="predicted"/>
<dbReference type="RefSeq" id="WP_144852894.1">
    <property type="nucleotide sequence ID" value="NZ_VNJI01000046.1"/>
</dbReference>
<name>A0A559K455_9BACL</name>
<keyword evidence="3" id="KW-1185">Reference proteome</keyword>
<dbReference type="Pfam" id="PF26406">
    <property type="entry name" value="DUF8104"/>
    <property type="match status" value="1"/>
</dbReference>
<reference evidence="2 3" key="1">
    <citation type="submission" date="2019-07" db="EMBL/GenBank/DDBJ databases">
        <authorList>
            <person name="Kim J."/>
        </authorList>
    </citation>
    <scope>NUCLEOTIDE SEQUENCE [LARGE SCALE GENOMIC DNA]</scope>
    <source>
        <strain evidence="2 3">JC52</strain>
    </source>
</reference>
<keyword evidence="1" id="KW-0175">Coiled coil</keyword>
<dbReference type="Gene3D" id="1.20.1480.30">
    <property type="entry name" value="Designed four-helix bundle protein"/>
    <property type="match status" value="1"/>
</dbReference>
<dbReference type="EMBL" id="VNJI01000046">
    <property type="protein sequence ID" value="TVY06918.1"/>
    <property type="molecule type" value="Genomic_DNA"/>
</dbReference>
<gene>
    <name evidence="2" type="ORF">FPZ49_26755</name>
</gene>
<protein>
    <recommendedName>
        <fullName evidence="4">t-SNARE coiled-coil homology domain-containing protein</fullName>
    </recommendedName>
</protein>
<evidence type="ECO:0000256" key="1">
    <source>
        <dbReference type="SAM" id="Coils"/>
    </source>
</evidence>
<accession>A0A559K455</accession>
<feature type="coiled-coil region" evidence="1">
    <location>
        <begin position="63"/>
        <end position="90"/>
    </location>
</feature>
<comment type="caution">
    <text evidence="2">The sequence shown here is derived from an EMBL/GenBank/DDBJ whole genome shotgun (WGS) entry which is preliminary data.</text>
</comment>